<dbReference type="AlphaFoldDB" id="A0A9P1H160"/>
<keyword evidence="4" id="KW-1185">Reference proteome</keyword>
<feature type="region of interest" description="Disordered" evidence="1">
    <location>
        <begin position="41"/>
        <end position="96"/>
    </location>
</feature>
<comment type="caution">
    <text evidence="3">The sequence shown here is derived from an EMBL/GenBank/DDBJ whole genome shotgun (WGS) entry which is preliminary data.</text>
</comment>
<evidence type="ECO:0000256" key="2">
    <source>
        <dbReference type="SAM" id="Phobius"/>
    </source>
</evidence>
<name>A0A9P1H160_9PEZI</name>
<feature type="transmembrane region" description="Helical" evidence="2">
    <location>
        <begin position="164"/>
        <end position="185"/>
    </location>
</feature>
<dbReference type="OrthoDB" id="2502820at2759"/>
<sequence length="200" mass="21435">MIFTAFFTRGIQAALGSRKRRRDQAPEETSIELVGVIHTSPSHAALNPPPNAPTRPATVLGGLTAPPSPQLNTPEASSPTTPVDSEDEGSQESYRPSITSVLAPRVRLWAARISGNFNTIIYASILLAGLPVYYVTGYAMPAQLGACVLIYLASLYIPMRHRAYLHPLIVSSGSSILAIWSLAAIRGTPCRRRSASSRPA</sequence>
<dbReference type="EMBL" id="CALLCH030000008">
    <property type="protein sequence ID" value="CAI4213530.1"/>
    <property type="molecule type" value="Genomic_DNA"/>
</dbReference>
<keyword evidence="2" id="KW-1133">Transmembrane helix</keyword>
<reference evidence="3" key="1">
    <citation type="submission" date="2022-11" db="EMBL/GenBank/DDBJ databases">
        <authorList>
            <person name="Scott C."/>
            <person name="Bruce N."/>
        </authorList>
    </citation>
    <scope>NUCLEOTIDE SEQUENCE</scope>
</reference>
<feature type="compositionally biased region" description="Polar residues" evidence="1">
    <location>
        <begin position="70"/>
        <end position="83"/>
    </location>
</feature>
<gene>
    <name evidence="3" type="ORF">PPNO1_LOCUS3277</name>
</gene>
<keyword evidence="2" id="KW-0472">Membrane</keyword>
<keyword evidence="2" id="KW-0812">Transmembrane</keyword>
<evidence type="ECO:0000313" key="3">
    <source>
        <dbReference type="EMBL" id="CAI4213530.1"/>
    </source>
</evidence>
<evidence type="ECO:0000256" key="1">
    <source>
        <dbReference type="SAM" id="MobiDB-lite"/>
    </source>
</evidence>
<feature type="transmembrane region" description="Helical" evidence="2">
    <location>
        <begin position="115"/>
        <end position="134"/>
    </location>
</feature>
<protein>
    <submittedName>
        <fullName evidence="3">Uncharacterized protein</fullName>
    </submittedName>
</protein>
<accession>A0A9P1H160</accession>
<proteinExistence type="predicted"/>
<organism evidence="3 4">
    <name type="scientific">Parascedosporium putredinis</name>
    <dbReference type="NCBI Taxonomy" id="1442378"/>
    <lineage>
        <taxon>Eukaryota</taxon>
        <taxon>Fungi</taxon>
        <taxon>Dikarya</taxon>
        <taxon>Ascomycota</taxon>
        <taxon>Pezizomycotina</taxon>
        <taxon>Sordariomycetes</taxon>
        <taxon>Hypocreomycetidae</taxon>
        <taxon>Microascales</taxon>
        <taxon>Microascaceae</taxon>
        <taxon>Parascedosporium</taxon>
    </lineage>
</organism>
<evidence type="ECO:0000313" key="4">
    <source>
        <dbReference type="Proteomes" id="UP000838763"/>
    </source>
</evidence>
<dbReference type="Proteomes" id="UP000838763">
    <property type="component" value="Unassembled WGS sequence"/>
</dbReference>